<keyword evidence="1" id="KW-0812">Transmembrane</keyword>
<dbReference type="InterPro" id="IPR036163">
    <property type="entry name" value="HMA_dom_sf"/>
</dbReference>
<dbReference type="EMBL" id="AMFJ01036023">
    <property type="protein sequence ID" value="EKD25569.1"/>
    <property type="molecule type" value="Genomic_DNA"/>
</dbReference>
<dbReference type="PANTHER" id="PTHR42208">
    <property type="entry name" value="HEAVY METAL TRANSPORTER-RELATED"/>
    <property type="match status" value="1"/>
</dbReference>
<dbReference type="Gene3D" id="2.60.40.420">
    <property type="entry name" value="Cupredoxins - blue copper proteins"/>
    <property type="match status" value="1"/>
</dbReference>
<dbReference type="SUPFAM" id="SSF55008">
    <property type="entry name" value="HMA, heavy metal-associated domain"/>
    <property type="match status" value="1"/>
</dbReference>
<dbReference type="CDD" id="cd00371">
    <property type="entry name" value="HMA"/>
    <property type="match status" value="1"/>
</dbReference>
<protein>
    <submittedName>
        <fullName evidence="3">Heavy metal transport/detoxification protein</fullName>
    </submittedName>
</protein>
<dbReference type="GO" id="GO:0046872">
    <property type="term" value="F:metal ion binding"/>
    <property type="evidence" value="ECO:0007669"/>
    <property type="project" value="InterPro"/>
</dbReference>
<dbReference type="SUPFAM" id="SSF49503">
    <property type="entry name" value="Cupredoxins"/>
    <property type="match status" value="1"/>
</dbReference>
<feature type="transmembrane region" description="Helical" evidence="1">
    <location>
        <begin position="85"/>
        <end position="102"/>
    </location>
</feature>
<feature type="transmembrane region" description="Helical" evidence="1">
    <location>
        <begin position="187"/>
        <end position="208"/>
    </location>
</feature>
<feature type="transmembrane region" description="Helical" evidence="1">
    <location>
        <begin position="239"/>
        <end position="263"/>
    </location>
</feature>
<feature type="transmembrane region" description="Helical" evidence="1">
    <location>
        <begin position="117"/>
        <end position="143"/>
    </location>
</feature>
<accession>K1YJR0</accession>
<evidence type="ECO:0000259" key="2">
    <source>
        <dbReference type="Pfam" id="PF13386"/>
    </source>
</evidence>
<feature type="transmembrane region" description="Helical" evidence="1">
    <location>
        <begin position="164"/>
        <end position="181"/>
    </location>
</feature>
<dbReference type="InterPro" id="IPR039447">
    <property type="entry name" value="UreH-like_TM_dom"/>
</dbReference>
<dbReference type="PANTHER" id="PTHR42208:SF1">
    <property type="entry name" value="HEAVY METAL TRANSPORTER"/>
    <property type="match status" value="1"/>
</dbReference>
<proteinExistence type="predicted"/>
<dbReference type="Pfam" id="PF13386">
    <property type="entry name" value="DsbD_2"/>
    <property type="match status" value="1"/>
</dbReference>
<name>K1YJR0_9BACT</name>
<feature type="transmembrane region" description="Helical" evidence="1">
    <location>
        <begin position="304"/>
        <end position="322"/>
    </location>
</feature>
<dbReference type="InterPro" id="IPR008972">
    <property type="entry name" value="Cupredoxin"/>
</dbReference>
<sequence>MNKIKKTIYIKGMHCISCEMLIKQSSETIDGVKVEYISASAGMMDIEMTNEKALIQIEKAISEAGYTILDGKPEQNKKDINRQHLFTSAVIVGIFAFIFYKLDVVQYLPSVGDNLSLWVALLMGIIASVSTCLAIVGSIVIWFSEYGDTQTGTKNHLKTQLSFHAWRIGWFFLLWWVLGLIGKAVAISLTTTTILTIFVGVVVLWMGLHLLKLLPNISSTGLHLPKSWSEKTLTTKNPIFAPLIGALTFFLPCGFTLSMQLIAIKTGNFWLWGMAMALFALWTAPVLLAVGLGSSYIKDKKFKLLHTIIGTLIVFFGIFMIMNGRRMLWWLSAFTNTNQTTSFTGEYQQVNIWFDGLALVPEITTLTAGGNYELIVTPSENGKWCMVNQTIPSLDRTVNPIIKWQPIIYRFTNSKAGTYDVVCWTMGMYQWKIIVQ</sequence>
<feature type="domain" description="Urease accessory protein UreH-like transmembrane" evidence="2">
    <location>
        <begin position="120"/>
        <end position="318"/>
    </location>
</feature>
<keyword evidence="1" id="KW-1133">Transmembrane helix</keyword>
<reference evidence="3" key="1">
    <citation type="journal article" date="2012" name="Science">
        <title>Fermentation, hydrogen, and sulfur metabolism in multiple uncultivated bacterial phyla.</title>
        <authorList>
            <person name="Wrighton K.C."/>
            <person name="Thomas B.C."/>
            <person name="Sharon I."/>
            <person name="Miller C.S."/>
            <person name="Castelle C.J."/>
            <person name="VerBerkmoes N.C."/>
            <person name="Wilkins M.J."/>
            <person name="Hettich R.L."/>
            <person name="Lipton M.S."/>
            <person name="Williams K.H."/>
            <person name="Long P.E."/>
            <person name="Banfield J.F."/>
        </authorList>
    </citation>
    <scope>NUCLEOTIDE SEQUENCE [LARGE SCALE GENOMIC DNA]</scope>
</reference>
<organism evidence="3">
    <name type="scientific">uncultured bacterium</name>
    <name type="common">gcode 4</name>
    <dbReference type="NCBI Taxonomy" id="1234023"/>
    <lineage>
        <taxon>Bacteria</taxon>
        <taxon>environmental samples</taxon>
    </lineage>
</organism>
<dbReference type="InterPro" id="IPR006121">
    <property type="entry name" value="HMA_dom"/>
</dbReference>
<feature type="transmembrane region" description="Helical" evidence="1">
    <location>
        <begin position="269"/>
        <end position="292"/>
    </location>
</feature>
<dbReference type="AlphaFoldDB" id="K1YJR0"/>
<evidence type="ECO:0000256" key="1">
    <source>
        <dbReference type="SAM" id="Phobius"/>
    </source>
</evidence>
<gene>
    <name evidence="3" type="ORF">ACD_80C00016G0006</name>
</gene>
<keyword evidence="1" id="KW-0472">Membrane</keyword>
<comment type="caution">
    <text evidence="3">The sequence shown here is derived from an EMBL/GenBank/DDBJ whole genome shotgun (WGS) entry which is preliminary data.</text>
</comment>
<evidence type="ECO:0000313" key="3">
    <source>
        <dbReference type="EMBL" id="EKD25569.1"/>
    </source>
</evidence>
<dbReference type="Gene3D" id="3.30.70.100">
    <property type="match status" value="1"/>
</dbReference>